<sequence length="129" mass="14028">MGEPALPLGPFPPLSSTVAASSPTGSRGLEEGELRESPPAGRGAWRDLLGKRPHVGKLRYYPNVLQNGIVSPPMELLQAGARAWSHALVGFFWSKRVAFPVDGLVPEVKSSNERVMLLRHHLRAAPFMP</sequence>
<name>A0AAV8TSJ9_9ROSI</name>
<feature type="compositionally biased region" description="Polar residues" evidence="1">
    <location>
        <begin position="14"/>
        <end position="25"/>
    </location>
</feature>
<reference evidence="2 3" key="1">
    <citation type="submission" date="2021-09" db="EMBL/GenBank/DDBJ databases">
        <title>Genomic insights and catalytic innovation underlie evolution of tropane alkaloids biosynthesis.</title>
        <authorList>
            <person name="Wang Y.-J."/>
            <person name="Tian T."/>
            <person name="Huang J.-P."/>
            <person name="Huang S.-X."/>
        </authorList>
    </citation>
    <scope>NUCLEOTIDE SEQUENCE [LARGE SCALE GENOMIC DNA]</scope>
    <source>
        <strain evidence="2">KIB-2018</strain>
        <tissue evidence="2">Leaf</tissue>
    </source>
</reference>
<dbReference type="EMBL" id="JAIWQS010000004">
    <property type="protein sequence ID" value="KAJ8769059.1"/>
    <property type="molecule type" value="Genomic_DNA"/>
</dbReference>
<evidence type="ECO:0000313" key="2">
    <source>
        <dbReference type="EMBL" id="KAJ8769059.1"/>
    </source>
</evidence>
<evidence type="ECO:0000256" key="1">
    <source>
        <dbReference type="SAM" id="MobiDB-lite"/>
    </source>
</evidence>
<accession>A0AAV8TSJ9</accession>
<feature type="region of interest" description="Disordered" evidence="1">
    <location>
        <begin position="1"/>
        <end position="46"/>
    </location>
</feature>
<gene>
    <name evidence="2" type="ORF">K2173_024055</name>
</gene>
<comment type="caution">
    <text evidence="2">The sequence shown here is derived from an EMBL/GenBank/DDBJ whole genome shotgun (WGS) entry which is preliminary data.</text>
</comment>
<proteinExistence type="predicted"/>
<dbReference type="AlphaFoldDB" id="A0AAV8TSJ9"/>
<evidence type="ECO:0000313" key="3">
    <source>
        <dbReference type="Proteomes" id="UP001159364"/>
    </source>
</evidence>
<keyword evidence="3" id="KW-1185">Reference proteome</keyword>
<dbReference type="Proteomes" id="UP001159364">
    <property type="component" value="Linkage Group LG04"/>
</dbReference>
<organism evidence="2 3">
    <name type="scientific">Erythroxylum novogranatense</name>
    <dbReference type="NCBI Taxonomy" id="1862640"/>
    <lineage>
        <taxon>Eukaryota</taxon>
        <taxon>Viridiplantae</taxon>
        <taxon>Streptophyta</taxon>
        <taxon>Embryophyta</taxon>
        <taxon>Tracheophyta</taxon>
        <taxon>Spermatophyta</taxon>
        <taxon>Magnoliopsida</taxon>
        <taxon>eudicotyledons</taxon>
        <taxon>Gunneridae</taxon>
        <taxon>Pentapetalae</taxon>
        <taxon>rosids</taxon>
        <taxon>fabids</taxon>
        <taxon>Malpighiales</taxon>
        <taxon>Erythroxylaceae</taxon>
        <taxon>Erythroxylum</taxon>
    </lineage>
</organism>
<protein>
    <submittedName>
        <fullName evidence="2">Uncharacterized protein</fullName>
    </submittedName>
</protein>